<feature type="compositionally biased region" description="Low complexity" evidence="1">
    <location>
        <begin position="191"/>
        <end position="207"/>
    </location>
</feature>
<dbReference type="InterPro" id="IPR002885">
    <property type="entry name" value="PPR_rpt"/>
</dbReference>
<protein>
    <recommendedName>
        <fullName evidence="4">PPR repeat-containing protein</fullName>
    </recommendedName>
</protein>
<feature type="compositionally biased region" description="Basic and acidic residues" evidence="1">
    <location>
        <begin position="1381"/>
        <end position="1391"/>
    </location>
</feature>
<gene>
    <name evidence="2" type="ORF">BESB_014680</name>
</gene>
<dbReference type="Pfam" id="PF01535">
    <property type="entry name" value="PPR"/>
    <property type="match status" value="1"/>
</dbReference>
<feature type="region of interest" description="Disordered" evidence="1">
    <location>
        <begin position="1441"/>
        <end position="1682"/>
    </location>
</feature>
<dbReference type="Proteomes" id="UP000224006">
    <property type="component" value="Chromosome IX"/>
</dbReference>
<organism evidence="2 3">
    <name type="scientific">Besnoitia besnoiti</name>
    <name type="common">Apicomplexan protozoan</name>
    <dbReference type="NCBI Taxonomy" id="94643"/>
    <lineage>
        <taxon>Eukaryota</taxon>
        <taxon>Sar</taxon>
        <taxon>Alveolata</taxon>
        <taxon>Apicomplexa</taxon>
        <taxon>Conoidasida</taxon>
        <taxon>Coccidia</taxon>
        <taxon>Eucoccidiorida</taxon>
        <taxon>Eimeriorina</taxon>
        <taxon>Sarcocystidae</taxon>
        <taxon>Besnoitia</taxon>
    </lineage>
</organism>
<feature type="compositionally biased region" description="Low complexity" evidence="1">
    <location>
        <begin position="1622"/>
        <end position="1635"/>
    </location>
</feature>
<feature type="compositionally biased region" description="Basic and acidic residues" evidence="1">
    <location>
        <begin position="1484"/>
        <end position="1500"/>
    </location>
</feature>
<dbReference type="InterPro" id="IPR011990">
    <property type="entry name" value="TPR-like_helical_dom_sf"/>
</dbReference>
<dbReference type="GeneID" id="40306529"/>
<keyword evidence="3" id="KW-1185">Reference proteome</keyword>
<evidence type="ECO:0000256" key="1">
    <source>
        <dbReference type="SAM" id="MobiDB-lite"/>
    </source>
</evidence>
<dbReference type="OrthoDB" id="333111at2759"/>
<feature type="region of interest" description="Disordered" evidence="1">
    <location>
        <begin position="706"/>
        <end position="755"/>
    </location>
</feature>
<feature type="compositionally biased region" description="Basic and acidic residues" evidence="1">
    <location>
        <begin position="1279"/>
        <end position="1297"/>
    </location>
</feature>
<dbReference type="VEuPathDB" id="ToxoDB:BESB_014680"/>
<dbReference type="KEGG" id="bbes:BESB_014680"/>
<feature type="region of interest" description="Disordered" evidence="1">
    <location>
        <begin position="175"/>
        <end position="207"/>
    </location>
</feature>
<comment type="caution">
    <text evidence="2">The sequence shown here is derived from an EMBL/GenBank/DDBJ whole genome shotgun (WGS) entry which is preliminary data.</text>
</comment>
<feature type="compositionally biased region" description="Basic and acidic residues" evidence="1">
    <location>
        <begin position="1022"/>
        <end position="1034"/>
    </location>
</feature>
<feature type="compositionally biased region" description="Basic and acidic residues" evidence="1">
    <location>
        <begin position="1175"/>
        <end position="1185"/>
    </location>
</feature>
<feature type="region of interest" description="Disordered" evidence="1">
    <location>
        <begin position="1279"/>
        <end position="1335"/>
    </location>
</feature>
<feature type="compositionally biased region" description="Basic and acidic residues" evidence="1">
    <location>
        <begin position="1046"/>
        <end position="1080"/>
    </location>
</feature>
<dbReference type="PANTHER" id="PTHR47938:SF35">
    <property type="entry name" value="PENTATRICOPEPTIDE REPEAT-CONTAINING PROTEIN 4, MITOCHONDRIAL-RELATED"/>
    <property type="match status" value="1"/>
</dbReference>
<name>A0A2A9M4G1_BESBE</name>
<feature type="compositionally biased region" description="Polar residues" evidence="1">
    <location>
        <begin position="1120"/>
        <end position="1130"/>
    </location>
</feature>
<sequence>MHTPDAETQLAARGVRRWRYLTRESALAFSARSAGRSVDREEESLDRREDWQKIAHCLEQPGEKQRHFGRVKPGAPSRCAETLSQLHRDRTSRGPHRLNACVSSLCWSPDPLRFPYLSCSSSSSSSSSFSSSRAAFLQGTVCRRAPRCSSWRLLHGATSSALCCHSPSSSASWTPLAPALSSPQRPPGVQSLLAPPSASASPSFASSSSQAPLHRSWPLLDHACRSVPASSAASRGVSPSAGRASRRAASFLCSSRGTHANPLDDDAQLTQKRLSPLRIDYEKAFELLEQADPTGIEAMTAAYNAALHTCERQRDRPGALRLYASMREKQIPIDVVTLHSLFTLLEYYADDTALLQILDQVDALDSHSSSVYPFPSSASFSPVAPSPPPRSPSVSLTPSLLSLAISTCCRATNARAAARLMERLKTLLRRNADKFLLTFASVLPPDTAEATAAVTHPPGALYVQLIIALTQEGRYDDALRYYEELKALQRRFMQKQHLLQREVARRAEHLERTAAQQQMHISDEDKQRILGEFEAQLVQEQEHLLEDYQPPITAVNAALEACLRTGRLKQALVIYKEDVQFAQQQRRLAGEALDQAEPQQDKSSPTRRTFELLLRACSQQRQFFALAQIWRDFERQGGRASTEDEHLFRLPAAAPCYAAAIQGFAACGYWDYALRLLLVLHRETGTLKERYRRSLAQLLGMKDLGSTAGSGRARDDAGHPETSATGADAEGGAKGDPGGKSADGCGRDEAANDAAQGDSLSGELILDLASERGSVAAGVEPYIAVLRACRDSGAWKPALGTLRLLQQRHQKYRLLHALEKARERREDEARQKFEREVVAFRRRLLEAKQKASPAATSAEREAEHAKASSLAPLSALLRSEDPALSQDMERLLGSLDGPMSGGRVPVAPEFPFVAYALTVGACAAAEAWGQVLAVSAEFFSPRNTVGVHAARGSLADIGGPAGESLGQAAGEAGDGPQAPLEIRKTVHAYRLIALMRLGRPQEVEAERRSLIRLLELERRTRERRQERECRRQEYGSESENGLEGEAGGHDKDETRAKWREGEEKVGRESERERESGDDAHGVATRALEEAEAWLVKTAAARATGGESQARFSASLGGQDASATSLFRSQESPGGASLRAASSSLPFARVPSPLPSGESERQVSSRSTLAPMTRSEAARQEGEHESILPAVTAFMPESFTPQRAEPLGRASPAQQEPKIRGQGGAGTGAGPPAGDGLHGAADANQASIGAFAKHKTGGQSLESFFAGLAPASEREAFAAIEDAERSRRERRCSERRQGVTEVVCEDTQEASEEESRVSAATDTPRPTARSEHGHRNAIEYAKERSHAEGDPWAVPLGSVEDAPAGEDVVAVRESAGGYPCPRAEDEKPARERVGDVHAAADAGGHRGRAVAAVAGEEGTPTAVFLSSILGPRRLVLENIREEPVVVDATEQTHEGETKKGEGRRPRERGADGEDAQNVRRGQMAARKEGLVSAAHRGDGHVEATGVQEKIHDLGASQLNPAADSRALQDRRETAYAPQSPAETPSAGETRAKLPVSAQEREEGGRGQADGRRPSPAASFETGLDLLLRHRAVAEAQTNPQGASVRAWLTTRGDAHPAVSPMDGPAAAGARATPTAASVQRLEGHPPGNAEGTLDVPKRRAVSAPPAAPRDAEPLAGSQGHMFMGSHGWGWPPHWEEKLDKARERLWGDDASARVTRQVDTGTVAKEEETESPWGMRPAP</sequence>
<feature type="region of interest" description="Disordered" evidence="1">
    <location>
        <begin position="1101"/>
        <end position="1240"/>
    </location>
</feature>
<dbReference type="Gene3D" id="1.25.40.10">
    <property type="entry name" value="Tetratricopeptide repeat domain"/>
    <property type="match status" value="2"/>
</dbReference>
<feature type="compositionally biased region" description="Gly residues" evidence="1">
    <location>
        <begin position="1220"/>
        <end position="1236"/>
    </location>
</feature>
<proteinExistence type="predicted"/>
<feature type="compositionally biased region" description="Acidic residues" evidence="1">
    <location>
        <begin position="1302"/>
        <end position="1311"/>
    </location>
</feature>
<reference evidence="2 3" key="1">
    <citation type="submission" date="2017-09" db="EMBL/GenBank/DDBJ databases">
        <title>Genome sequencing of Besnoitia besnoiti strain Bb-Ger1.</title>
        <authorList>
            <person name="Schares G."/>
            <person name="Venepally P."/>
            <person name="Lorenzi H.A."/>
        </authorList>
    </citation>
    <scope>NUCLEOTIDE SEQUENCE [LARGE SCALE GENOMIC DNA]</scope>
    <source>
        <strain evidence="2 3">Bb-Ger1</strain>
    </source>
</reference>
<feature type="region of interest" description="Disordered" evidence="1">
    <location>
        <begin position="1022"/>
        <end position="1085"/>
    </location>
</feature>
<dbReference type="GO" id="GO:0003729">
    <property type="term" value="F:mRNA binding"/>
    <property type="evidence" value="ECO:0007669"/>
    <property type="project" value="TreeGrafter"/>
</dbReference>
<feature type="compositionally biased region" description="Basic and acidic residues" evidence="1">
    <location>
        <begin position="1557"/>
        <end position="1571"/>
    </location>
</feature>
<evidence type="ECO:0000313" key="2">
    <source>
        <dbReference type="EMBL" id="PFH32855.1"/>
    </source>
</evidence>
<evidence type="ECO:0000313" key="3">
    <source>
        <dbReference type="Proteomes" id="UP000224006"/>
    </source>
</evidence>
<feature type="region of interest" description="Disordered" evidence="1">
    <location>
        <begin position="1711"/>
        <end position="1738"/>
    </location>
</feature>
<feature type="region of interest" description="Disordered" evidence="1">
    <location>
        <begin position="1372"/>
        <end position="1391"/>
    </location>
</feature>
<evidence type="ECO:0008006" key="4">
    <source>
        <dbReference type="Google" id="ProtNLM"/>
    </source>
</evidence>
<dbReference type="PANTHER" id="PTHR47938">
    <property type="entry name" value="RESPIRATORY COMPLEX I CHAPERONE (CIA84), PUTATIVE (AFU_ORTHOLOGUE AFUA_2G06020)-RELATED"/>
    <property type="match status" value="1"/>
</dbReference>
<dbReference type="RefSeq" id="XP_029216864.1">
    <property type="nucleotide sequence ID" value="XM_029360197.1"/>
</dbReference>
<dbReference type="EMBL" id="NWUJ01000010">
    <property type="protein sequence ID" value="PFH32855.1"/>
    <property type="molecule type" value="Genomic_DNA"/>
</dbReference>
<feature type="compositionally biased region" description="Basic and acidic residues" evidence="1">
    <location>
        <begin position="1449"/>
        <end position="1470"/>
    </location>
</feature>
<accession>A0A2A9M4G1</accession>
<feature type="compositionally biased region" description="Low complexity" evidence="1">
    <location>
        <begin position="1131"/>
        <end position="1148"/>
    </location>
</feature>